<dbReference type="Proteomes" id="UP000283543">
    <property type="component" value="Unassembled WGS sequence"/>
</dbReference>
<accession>A0A397AU62</accession>
<dbReference type="Proteomes" id="UP000266643">
    <property type="component" value="Unassembled WGS sequence"/>
</dbReference>
<evidence type="ECO:0000313" key="13">
    <source>
        <dbReference type="Proteomes" id="UP000266239"/>
    </source>
</evidence>
<dbReference type="EMBL" id="QUTD01004622">
    <property type="protein sequence ID" value="RHY66964.1"/>
    <property type="molecule type" value="Genomic_DNA"/>
</dbReference>
<sequence>MPYTFESKMKWAAVAVVALLAMASPSVDGMKCKKLVHTCLNGVTKVYPNPDNNCKFDLCPEDMEDDDVVAQVEGTVAPTTAVTAVLDKSQAKHIAKDEWIALDDAAVPTSLRDAAKLAFDLYTEPSVCDELKIEYSSVELKNASDFIGTKNKDSKYNKVATQSYHVVATVTCTLDGKDQVPGNFVLNMEHHGNKDSVKYFQLVECGHEEQWGQMVNWLTIRNGRAYCQTREGKAKFDAQPLHFINAEASQSDPNSILSVIKKDNKYIAITGALVGLLGVVLIALVLAVVTGRRTSRTARKWAKQRTPAKPKVRSVLEDDATTIENEVHSTRGLIDGVSTKSSMDEIKI</sequence>
<evidence type="ECO:0000313" key="15">
    <source>
        <dbReference type="Proteomes" id="UP000283543"/>
    </source>
</evidence>
<dbReference type="Proteomes" id="UP000286510">
    <property type="component" value="Unassembled WGS sequence"/>
</dbReference>
<dbReference type="Proteomes" id="UP000266239">
    <property type="component" value="Unassembled WGS sequence"/>
</dbReference>
<evidence type="ECO:0000256" key="1">
    <source>
        <dbReference type="SAM" id="Phobius"/>
    </source>
</evidence>
<evidence type="ECO:0000313" key="6">
    <source>
        <dbReference type="EMBL" id="RHY69401.1"/>
    </source>
</evidence>
<feature type="chain" id="PRO_5036074307" evidence="2">
    <location>
        <begin position="30"/>
        <end position="348"/>
    </location>
</feature>
<dbReference type="EMBL" id="QUTA01006702">
    <property type="protein sequence ID" value="RHY09962.1"/>
    <property type="molecule type" value="Genomic_DNA"/>
</dbReference>
<protein>
    <submittedName>
        <fullName evidence="4">Uncharacterized protein</fullName>
    </submittedName>
</protein>
<evidence type="ECO:0000313" key="14">
    <source>
        <dbReference type="Proteomes" id="UP000266643"/>
    </source>
</evidence>
<dbReference type="Proteomes" id="UP000266196">
    <property type="component" value="Unassembled WGS sequence"/>
</dbReference>
<evidence type="ECO:0000313" key="9">
    <source>
        <dbReference type="EMBL" id="RHZ24003.1"/>
    </source>
</evidence>
<evidence type="ECO:0000313" key="8">
    <source>
        <dbReference type="EMBL" id="RHY97280.1"/>
    </source>
</evidence>
<evidence type="ECO:0000313" key="12">
    <source>
        <dbReference type="Proteomes" id="UP000266196"/>
    </source>
</evidence>
<keyword evidence="2" id="KW-0732">Signal</keyword>
<comment type="caution">
    <text evidence="4">The sequence shown here is derived from an EMBL/GenBank/DDBJ whole genome shotgun (WGS) entry which is preliminary data.</text>
</comment>
<name>A0A397AU62_APHAT</name>
<proteinExistence type="predicted"/>
<keyword evidence="1" id="KW-0812">Transmembrane</keyword>
<feature type="transmembrane region" description="Helical" evidence="1">
    <location>
        <begin position="266"/>
        <end position="289"/>
    </location>
</feature>
<dbReference type="Proteomes" id="UP000265427">
    <property type="component" value="Unassembled WGS sequence"/>
</dbReference>
<dbReference type="EMBL" id="QUTC01003557">
    <property type="protein sequence ID" value="RHY69401.1"/>
    <property type="molecule type" value="Genomic_DNA"/>
</dbReference>
<gene>
    <name evidence="3" type="ORF">DYB25_010959</name>
    <name evidence="8" type="ORF">DYB26_002598</name>
    <name evidence="5" type="ORF">DYB30_007555</name>
    <name evidence="9" type="ORF">DYB31_007543</name>
    <name evidence="7" type="ORF">DYB34_008522</name>
    <name evidence="4" type="ORF">DYB36_004374</name>
    <name evidence="6" type="ORF">DYB38_008896</name>
</gene>
<dbReference type="EMBL" id="QUTE01008558">
    <property type="protein sequence ID" value="RHZ24003.1"/>
    <property type="molecule type" value="Genomic_DNA"/>
</dbReference>
<keyword evidence="1" id="KW-1133">Transmembrane helix</keyword>
<evidence type="ECO:0000313" key="11">
    <source>
        <dbReference type="Proteomes" id="UP000265716"/>
    </source>
</evidence>
<evidence type="ECO:0000313" key="4">
    <source>
        <dbReference type="EMBL" id="RHY10476.1"/>
    </source>
</evidence>
<dbReference type="EMBL" id="QUTB01001490">
    <property type="protein sequence ID" value="RHY75661.1"/>
    <property type="molecule type" value="Genomic_DNA"/>
</dbReference>
<feature type="signal peptide" evidence="2">
    <location>
        <begin position="1"/>
        <end position="29"/>
    </location>
</feature>
<evidence type="ECO:0000313" key="7">
    <source>
        <dbReference type="EMBL" id="RHY75661.1"/>
    </source>
</evidence>
<evidence type="ECO:0000313" key="3">
    <source>
        <dbReference type="EMBL" id="RHY09962.1"/>
    </source>
</evidence>
<keyword evidence="1" id="KW-0472">Membrane</keyword>
<evidence type="ECO:0000313" key="5">
    <source>
        <dbReference type="EMBL" id="RHY66964.1"/>
    </source>
</evidence>
<dbReference type="EMBL" id="QUTF01020284">
    <property type="protein sequence ID" value="RHY97280.1"/>
    <property type="molecule type" value="Genomic_DNA"/>
</dbReference>
<dbReference type="AlphaFoldDB" id="A0A397AU62"/>
<organism evidence="4 10">
    <name type="scientific">Aphanomyces astaci</name>
    <name type="common">Crayfish plague agent</name>
    <dbReference type="NCBI Taxonomy" id="112090"/>
    <lineage>
        <taxon>Eukaryota</taxon>
        <taxon>Sar</taxon>
        <taxon>Stramenopiles</taxon>
        <taxon>Oomycota</taxon>
        <taxon>Saprolegniomycetes</taxon>
        <taxon>Saprolegniales</taxon>
        <taxon>Verrucalvaceae</taxon>
        <taxon>Aphanomyces</taxon>
    </lineage>
</organism>
<evidence type="ECO:0000313" key="16">
    <source>
        <dbReference type="Proteomes" id="UP000286510"/>
    </source>
</evidence>
<evidence type="ECO:0000313" key="10">
    <source>
        <dbReference type="Proteomes" id="UP000265427"/>
    </source>
</evidence>
<dbReference type="Proteomes" id="UP000265716">
    <property type="component" value="Unassembled WGS sequence"/>
</dbReference>
<dbReference type="VEuPathDB" id="FungiDB:H257_05119"/>
<evidence type="ECO:0000256" key="2">
    <source>
        <dbReference type="SAM" id="SignalP"/>
    </source>
</evidence>
<reference evidence="10 11" key="1">
    <citation type="submission" date="2018-08" db="EMBL/GenBank/DDBJ databases">
        <title>Aphanomyces genome sequencing and annotation.</title>
        <authorList>
            <person name="Minardi D."/>
            <person name="Oidtmann B."/>
            <person name="Van Der Giezen M."/>
            <person name="Studholme D.J."/>
        </authorList>
    </citation>
    <scope>NUCLEOTIDE SEQUENCE [LARGE SCALE GENOMIC DNA]</scope>
    <source>
        <strain evidence="9 12">197901</strain>
        <strain evidence="5 14">D2</strain>
        <strain evidence="8 16">FDL457</strain>
        <strain evidence="4 10">Kv</strain>
        <strain evidence="6 11">SA</strain>
        <strain evidence="7 15">Si</strain>
        <strain evidence="3 13">Yx</strain>
    </source>
</reference>
<dbReference type="EMBL" id="QUSZ01005263">
    <property type="protein sequence ID" value="RHY10476.1"/>
    <property type="molecule type" value="Genomic_DNA"/>
</dbReference>